<organism evidence="3 4">
    <name type="scientific">Artemia franciscana</name>
    <name type="common">Brine shrimp</name>
    <name type="synonym">Artemia sanfranciscana</name>
    <dbReference type="NCBI Taxonomy" id="6661"/>
    <lineage>
        <taxon>Eukaryota</taxon>
        <taxon>Metazoa</taxon>
        <taxon>Ecdysozoa</taxon>
        <taxon>Arthropoda</taxon>
        <taxon>Crustacea</taxon>
        <taxon>Branchiopoda</taxon>
        <taxon>Anostraca</taxon>
        <taxon>Artemiidae</taxon>
        <taxon>Artemia</taxon>
    </lineage>
</organism>
<dbReference type="InterPro" id="IPR035897">
    <property type="entry name" value="Toll_tir_struct_dom_sf"/>
</dbReference>
<feature type="non-terminal residue" evidence="3">
    <location>
        <position position="325"/>
    </location>
</feature>
<dbReference type="InterPro" id="IPR000157">
    <property type="entry name" value="TIR_dom"/>
</dbReference>
<dbReference type="Proteomes" id="UP001187531">
    <property type="component" value="Unassembled WGS sequence"/>
</dbReference>
<proteinExistence type="predicted"/>
<protein>
    <recommendedName>
        <fullName evidence="2">TIR domain-containing protein</fullName>
    </recommendedName>
</protein>
<gene>
    <name evidence="3" type="ORF">QYM36_013404</name>
</gene>
<dbReference type="GO" id="GO:0007165">
    <property type="term" value="P:signal transduction"/>
    <property type="evidence" value="ECO:0007669"/>
    <property type="project" value="InterPro"/>
</dbReference>
<feature type="domain" description="TIR" evidence="2">
    <location>
        <begin position="104"/>
        <end position="244"/>
    </location>
</feature>
<evidence type="ECO:0000313" key="4">
    <source>
        <dbReference type="Proteomes" id="UP001187531"/>
    </source>
</evidence>
<comment type="caution">
    <text evidence="3">The sequence shown here is derived from an EMBL/GenBank/DDBJ whole genome shotgun (WGS) entry which is preliminary data.</text>
</comment>
<dbReference type="PROSITE" id="PS50104">
    <property type="entry name" value="TIR"/>
    <property type="match status" value="1"/>
</dbReference>
<dbReference type="Gene3D" id="1.10.533.10">
    <property type="entry name" value="Death Domain, Fas"/>
    <property type="match status" value="1"/>
</dbReference>
<name>A0AA88HRN6_ARTSF</name>
<dbReference type="SUPFAM" id="SSF52200">
    <property type="entry name" value="Toll/Interleukin receptor TIR domain"/>
    <property type="match status" value="1"/>
</dbReference>
<dbReference type="Gene3D" id="3.40.50.10140">
    <property type="entry name" value="Toll/interleukin-1 receptor homology (TIR) domain"/>
    <property type="match status" value="1"/>
</dbReference>
<dbReference type="AlphaFoldDB" id="A0AA88HRN6"/>
<feature type="region of interest" description="Disordered" evidence="1">
    <location>
        <begin position="300"/>
        <end position="325"/>
    </location>
</feature>
<dbReference type="InterPro" id="IPR011029">
    <property type="entry name" value="DEATH-like_dom_sf"/>
</dbReference>
<evidence type="ECO:0000259" key="2">
    <source>
        <dbReference type="PROSITE" id="PS50104"/>
    </source>
</evidence>
<reference evidence="3" key="1">
    <citation type="submission" date="2023-07" db="EMBL/GenBank/DDBJ databases">
        <title>Chromosome-level genome assembly of Artemia franciscana.</title>
        <authorList>
            <person name="Jo E."/>
        </authorList>
    </citation>
    <scope>NUCLEOTIDE SEQUENCE</scope>
    <source>
        <tissue evidence="3">Whole body</tissue>
    </source>
</reference>
<evidence type="ECO:0000313" key="3">
    <source>
        <dbReference type="EMBL" id="KAK2709717.1"/>
    </source>
</evidence>
<dbReference type="SUPFAM" id="SSF47986">
    <property type="entry name" value="DEATH domain"/>
    <property type="match status" value="1"/>
</dbReference>
<sequence>MADWRGLADICGLRGCEIEQFDQRTNPAWQLLQRLLYDLSISKLLYHLEELDRYDIIEDSWEKIERCLQSYQRRLEDQKKYPKGEYQPVTSKDIAAFEAGLPLVTYDAFVLYADNSPVDSEFALNLRKRLENDALQICSRDDLLPGMHSEINALTGLIKNRCKTVIIIATNDLFHNSSVNTWLVNVTITIGFEQPKKIIPCRIDREVRIPESLAPISKLDFCNKNVDSYARLINSIHLLSKQAEKLKAREQIQELSPKSKTGRGSSRWLKELFLSRNSSSRLSLSSKDFGCEEENLIKDEKNKGTTSRNLEKENEIFSRELKESK</sequence>
<evidence type="ECO:0000256" key="1">
    <source>
        <dbReference type="SAM" id="MobiDB-lite"/>
    </source>
</evidence>
<dbReference type="EMBL" id="JAVRJZ010000017">
    <property type="protein sequence ID" value="KAK2709717.1"/>
    <property type="molecule type" value="Genomic_DNA"/>
</dbReference>
<accession>A0AA88HRN6</accession>
<keyword evidence="4" id="KW-1185">Reference proteome</keyword>